<dbReference type="GO" id="GO:0033925">
    <property type="term" value="F:mannosyl-glycoprotein endo-beta-N-acetylglucosaminidase activity"/>
    <property type="evidence" value="ECO:0007669"/>
    <property type="project" value="InterPro"/>
</dbReference>
<dbReference type="EMBL" id="ADEF01000066">
    <property type="protein sequence ID" value="EFA96620.1"/>
    <property type="molecule type" value="Genomic_DNA"/>
</dbReference>
<organism evidence="1 2">
    <name type="scientific">Hoylesella timonensis CRIS 5C-B1</name>
    <dbReference type="NCBI Taxonomy" id="679189"/>
    <lineage>
        <taxon>Bacteria</taxon>
        <taxon>Pseudomonadati</taxon>
        <taxon>Bacteroidota</taxon>
        <taxon>Bacteroidia</taxon>
        <taxon>Bacteroidales</taxon>
        <taxon>Prevotellaceae</taxon>
        <taxon>Hoylesella</taxon>
    </lineage>
</organism>
<sequence length="1067" mass="119660">MMKMTKHLLLVIILAITSISGIAKNGFYEFDSVVPETILRLFLQAQKEGRNYPTEQQFKDAGISLDDLEFIRSHVQRRQLVNPKDHLLTNLYNYRKLFMCTPMGNGLHGYHGYPSDELGHSDVYTMWNYTEAFGSWNHGFFQAPGSWVDAAHKNGSRCMSGQMFFESTYGGADDTKWIQLISTKENGEYVYVDPMINALMFFGSDGIVYNWEAHGYTNADVIAFHKALYKKAKERNFLDYNSLIYTNESSLNESNAKYLVGTKDEPVHECFLNYWGGDIADNIDNSQSIAEQFCGGTERVYQGVHILRMDRTWTRLAKPGADKMGLIVWGEHERTHIYDKSEGATPEKWQADYQLMQEHFISGGNGNPANRPSLSGSISATYADKLASFCGMAEFFPERSTIQGKQAFATHFNLGNGNYYYLNGVKQTKGGWYNMAAQDVVPTYRWLIYKAGTTNVNSTIKASFYHTDAYVGGSCLNLKGNAGSEGSDIILYKTQMQLGTEPIAKIATKSLEGNATLSLLLKVDGTWKEYAAGAIGSNWHENTIKLADLGQGTIERIALRIKGNADILVGKIELNDNTVKTPKGIKEILSATTMAEDVDNITLKIHWKVDATPDEYGRCFNEANDIDHFEIVCKTETGDILEVGRTSQWATIVSKVPFAADAETMEIGVRAVSTDLKTKSEIKWFTVNKGTPDEVVDPSDVSGNTGIYDINFNKKTPHTREDRYMMHIGIYSNDGTLQKFPNNDIQSRITKQLYLDATEKALFDVVAGETYTPYIDYSALWMSGYAYIDWDNSGDFDAETGISFDANCKPTREDNCEVVSFSAHNSNNDENTWYKSDGTRFNKSEFPKPNNIKMAPFRVPADIAPGIYRMRFKLDWNSLKPGGNDDPRNLIYQNGGDIIDVLINVHAAEGKLGADAKNGTVEKNGNILTTEMNATAEYGKDLPLTFKPEQNYNITGATVRHGYNLRNEYNYAGDGKYDDNGNRQWWEDKLEFTGESYTIPAKLVNSNLLVIPHFNLPNSINTINVDEKTLSENNIYNLSGQMIRRAGEKTKIPAGVYVVKGCKFVVK</sequence>
<comment type="caution">
    <text evidence="1">The sequence shown here is derived from an EMBL/GenBank/DDBJ whole genome shotgun (WGS) entry which is preliminary data.</text>
</comment>
<dbReference type="RefSeq" id="WP_008125782.1">
    <property type="nucleotide sequence ID" value="NZ_ADEF01000066.1"/>
</dbReference>
<dbReference type="eggNOG" id="COG4724">
    <property type="taxonomic scope" value="Bacteria"/>
</dbReference>
<accession>D1W1T2</accession>
<dbReference type="PANTHER" id="PTHR13246:SF1">
    <property type="entry name" value="CYTOSOLIC ENDO-BETA-N-ACETYLGLUCOSAMINIDASE"/>
    <property type="match status" value="1"/>
</dbReference>
<reference evidence="1 2" key="1">
    <citation type="submission" date="2009-12" db="EMBL/GenBank/DDBJ databases">
        <title>Genome Sequence of Prevotella timonensis CRIS 5C-B1.</title>
        <authorList>
            <person name="Durkin A.S."/>
            <person name="Madupu R."/>
            <person name="Torralba M."/>
            <person name="Methe B."/>
            <person name="Sutton G."/>
            <person name="Strausberg R.L."/>
            <person name="Nelson K.E."/>
        </authorList>
    </citation>
    <scope>NUCLEOTIDE SEQUENCE [LARGE SCALE GENOMIC DNA]</scope>
    <source>
        <strain evidence="1 2">CRIS 5C-B1</strain>
    </source>
</reference>
<name>D1W1T2_9BACT</name>
<dbReference type="PANTHER" id="PTHR13246">
    <property type="entry name" value="ENDO BETA N-ACETYLGLUCOSAMINIDASE"/>
    <property type="match status" value="1"/>
</dbReference>
<proteinExistence type="predicted"/>
<evidence type="ECO:0000313" key="1">
    <source>
        <dbReference type="EMBL" id="EFA96620.1"/>
    </source>
</evidence>
<evidence type="ECO:0000313" key="2">
    <source>
        <dbReference type="Proteomes" id="UP000004001"/>
    </source>
</evidence>
<dbReference type="Proteomes" id="UP000004001">
    <property type="component" value="Unassembled WGS sequence"/>
</dbReference>
<dbReference type="Gene3D" id="2.60.120.260">
    <property type="entry name" value="Galactose-binding domain-like"/>
    <property type="match status" value="1"/>
</dbReference>
<gene>
    <name evidence="1" type="ORF">HMPREF9019_0371</name>
</gene>
<keyword evidence="1" id="KW-0378">Hydrolase</keyword>
<protein>
    <submittedName>
        <fullName evidence="1">Glycosyl hydrolase family 85</fullName>
    </submittedName>
</protein>
<dbReference type="AlphaFoldDB" id="D1W1T2"/>
<keyword evidence="2" id="KW-1185">Reference proteome</keyword>
<dbReference type="InterPro" id="IPR032979">
    <property type="entry name" value="ENGase"/>
</dbReference>
<dbReference type="Gene3D" id="3.20.20.80">
    <property type="entry name" value="Glycosidases"/>
    <property type="match status" value="1"/>
</dbReference>